<dbReference type="EMBL" id="HE601469">
    <property type="protein sequence ID" value="CAP21372.2"/>
    <property type="molecule type" value="Genomic_DNA"/>
</dbReference>
<organism evidence="1 2">
    <name type="scientific">Caenorhabditis briggsae</name>
    <dbReference type="NCBI Taxonomy" id="6238"/>
    <lineage>
        <taxon>Eukaryota</taxon>
        <taxon>Metazoa</taxon>
        <taxon>Ecdysozoa</taxon>
        <taxon>Nematoda</taxon>
        <taxon>Chromadorea</taxon>
        <taxon>Rhabditida</taxon>
        <taxon>Rhabditina</taxon>
        <taxon>Rhabditomorpha</taxon>
        <taxon>Rhabditoidea</taxon>
        <taxon>Rhabditidae</taxon>
        <taxon>Peloderinae</taxon>
        <taxon>Caenorhabditis</taxon>
    </lineage>
</organism>
<protein>
    <submittedName>
        <fullName evidence="1">Protein CBG24860</fullName>
    </submittedName>
</protein>
<evidence type="ECO:0000313" key="1">
    <source>
        <dbReference type="EMBL" id="CAP21372.2"/>
    </source>
</evidence>
<dbReference type="HOGENOM" id="CLU_2388187_0_0_1"/>
<dbReference type="AlphaFoldDB" id="A8WLM6"/>
<proteinExistence type="predicted"/>
<reference evidence="1 2" key="1">
    <citation type="journal article" date="2003" name="PLoS Biol.">
        <title>The genome sequence of Caenorhabditis briggsae: a platform for comparative genomics.</title>
        <authorList>
            <person name="Stein L.D."/>
            <person name="Bao Z."/>
            <person name="Blasiar D."/>
            <person name="Blumenthal T."/>
            <person name="Brent M.R."/>
            <person name="Chen N."/>
            <person name="Chinwalla A."/>
            <person name="Clarke L."/>
            <person name="Clee C."/>
            <person name="Coghlan A."/>
            <person name="Coulson A."/>
            <person name="D'Eustachio P."/>
            <person name="Fitch D.H."/>
            <person name="Fulton L.A."/>
            <person name="Fulton R.E."/>
            <person name="Griffiths-Jones S."/>
            <person name="Harris T.W."/>
            <person name="Hillier L.W."/>
            <person name="Kamath R."/>
            <person name="Kuwabara P.E."/>
            <person name="Mardis E.R."/>
            <person name="Marra M.A."/>
            <person name="Miner T.L."/>
            <person name="Minx P."/>
            <person name="Mullikin J.C."/>
            <person name="Plumb R.W."/>
            <person name="Rogers J."/>
            <person name="Schein J.E."/>
            <person name="Sohrmann M."/>
            <person name="Spieth J."/>
            <person name="Stajich J.E."/>
            <person name="Wei C."/>
            <person name="Willey D."/>
            <person name="Wilson R.K."/>
            <person name="Durbin R."/>
            <person name="Waterston R.H."/>
        </authorList>
    </citation>
    <scope>NUCLEOTIDE SEQUENCE [LARGE SCALE GENOMIC DNA]</scope>
    <source>
        <strain evidence="1 2">AF16</strain>
    </source>
</reference>
<sequence>MDQLKLLSQSMKTSTFIRKEYTSTRPERFLEDTPSRLSDGERRMELITDSSPIPGEPNGEKTDSSRFVVASMNVELKITSSPEKPTWILCEIVM</sequence>
<dbReference type="Proteomes" id="UP000008549">
    <property type="component" value="Unassembled WGS sequence"/>
</dbReference>
<dbReference type="CTD" id="8590550"/>
<gene>
    <name evidence="1" type="ORF">CBG24860</name>
    <name evidence="1" type="ORF">CBG_24860</name>
</gene>
<keyword evidence="2" id="KW-1185">Reference proteome</keyword>
<dbReference type="KEGG" id="cbr:CBG_24860"/>
<evidence type="ECO:0000313" key="2">
    <source>
        <dbReference type="Proteomes" id="UP000008549"/>
    </source>
</evidence>
<reference evidence="1 2" key="2">
    <citation type="journal article" date="2011" name="PLoS Genet.">
        <title>Caenorhabditis briggsae recombinant inbred line genotypes reveal inter-strain incompatibility and the evolution of recombination.</title>
        <authorList>
            <person name="Ross J.A."/>
            <person name="Koboldt D.C."/>
            <person name="Staisch J.E."/>
            <person name="Chamberlin H.M."/>
            <person name="Gupta B.P."/>
            <person name="Miller R.D."/>
            <person name="Baird S.E."/>
            <person name="Haag E.S."/>
        </authorList>
    </citation>
    <scope>NUCLEOTIDE SEQUENCE [LARGE SCALE GENOMIC DNA]</scope>
    <source>
        <strain evidence="1 2">AF16</strain>
    </source>
</reference>
<dbReference type="RefSeq" id="XP_002648547.2">
    <property type="nucleotide sequence ID" value="XM_002648501.2"/>
</dbReference>
<dbReference type="GeneID" id="8590550"/>
<name>A8WLM6_CAEBR</name>
<accession>A8WLM6</accession>